<dbReference type="EMBL" id="CAJOBG010073061">
    <property type="protein sequence ID" value="CAF4602196.1"/>
    <property type="molecule type" value="Genomic_DNA"/>
</dbReference>
<evidence type="ECO:0000313" key="3">
    <source>
        <dbReference type="Proteomes" id="UP000663866"/>
    </source>
</evidence>
<protein>
    <submittedName>
        <fullName evidence="2">Uncharacterized protein</fullName>
    </submittedName>
</protein>
<dbReference type="Proteomes" id="UP000663866">
    <property type="component" value="Unassembled WGS sequence"/>
</dbReference>
<name>A0A821C5K9_9BILA</name>
<evidence type="ECO:0000256" key="1">
    <source>
        <dbReference type="SAM" id="MobiDB-lite"/>
    </source>
</evidence>
<accession>A0A821C5K9</accession>
<feature type="region of interest" description="Disordered" evidence="1">
    <location>
        <begin position="1"/>
        <end position="39"/>
    </location>
</feature>
<reference evidence="2" key="1">
    <citation type="submission" date="2021-02" db="EMBL/GenBank/DDBJ databases">
        <authorList>
            <person name="Nowell W R."/>
        </authorList>
    </citation>
    <scope>NUCLEOTIDE SEQUENCE</scope>
</reference>
<proteinExistence type="predicted"/>
<feature type="non-terminal residue" evidence="2">
    <location>
        <position position="1"/>
    </location>
</feature>
<dbReference type="AlphaFoldDB" id="A0A821C5K9"/>
<organism evidence="2 3">
    <name type="scientific">Rotaria magnacalcarata</name>
    <dbReference type="NCBI Taxonomy" id="392030"/>
    <lineage>
        <taxon>Eukaryota</taxon>
        <taxon>Metazoa</taxon>
        <taxon>Spiralia</taxon>
        <taxon>Gnathifera</taxon>
        <taxon>Rotifera</taxon>
        <taxon>Eurotatoria</taxon>
        <taxon>Bdelloidea</taxon>
        <taxon>Philodinida</taxon>
        <taxon>Philodinidae</taxon>
        <taxon>Rotaria</taxon>
    </lineage>
</organism>
<feature type="compositionally biased region" description="Low complexity" evidence="1">
    <location>
        <begin position="1"/>
        <end position="18"/>
    </location>
</feature>
<gene>
    <name evidence="2" type="ORF">OVN521_LOCUS45217</name>
</gene>
<sequence length="105" mass="11995">KFLSRLFSGSSKRSFRGSQPSINENNQQTGTGSNLRSASSLDNLSTYQINPRELEKHKLHKASWEGNLHKVERLARPNVIDLQDQQARVNYLLFFQGGKSVLLYF</sequence>
<evidence type="ECO:0000313" key="2">
    <source>
        <dbReference type="EMBL" id="CAF4602196.1"/>
    </source>
</evidence>
<keyword evidence="3" id="KW-1185">Reference proteome</keyword>
<feature type="compositionally biased region" description="Polar residues" evidence="1">
    <location>
        <begin position="19"/>
        <end position="39"/>
    </location>
</feature>
<comment type="caution">
    <text evidence="2">The sequence shown here is derived from an EMBL/GenBank/DDBJ whole genome shotgun (WGS) entry which is preliminary data.</text>
</comment>